<dbReference type="InterPro" id="IPR023346">
    <property type="entry name" value="Lysozyme-like_dom_sf"/>
</dbReference>
<evidence type="ECO:0000313" key="5">
    <source>
        <dbReference type="Proteomes" id="UP000266118"/>
    </source>
</evidence>
<dbReference type="KEGG" id="ark:D6B99_14635"/>
<evidence type="ECO:0000256" key="2">
    <source>
        <dbReference type="SAM" id="Phobius"/>
    </source>
</evidence>
<dbReference type="Proteomes" id="UP000266118">
    <property type="component" value="Chromosome"/>
</dbReference>
<accession>A0A386HSQ2</accession>
<evidence type="ECO:0000313" key="4">
    <source>
        <dbReference type="EMBL" id="AYD48732.1"/>
    </source>
</evidence>
<feature type="transmembrane region" description="Helical" evidence="2">
    <location>
        <begin position="21"/>
        <end position="41"/>
    </location>
</feature>
<comment type="similarity">
    <text evidence="1">Belongs to the transglycosylase Slt family.</text>
</comment>
<keyword evidence="2" id="KW-1133">Transmembrane helix</keyword>
<dbReference type="Pfam" id="PF01464">
    <property type="entry name" value="SLT"/>
    <property type="match status" value="1"/>
</dbReference>
<dbReference type="RefSeq" id="WP_119989769.1">
    <property type="nucleotide sequence ID" value="NZ_CP032489.1"/>
</dbReference>
<dbReference type="Gene3D" id="1.10.530.10">
    <property type="match status" value="1"/>
</dbReference>
<evidence type="ECO:0000256" key="1">
    <source>
        <dbReference type="ARBA" id="ARBA00007734"/>
    </source>
</evidence>
<gene>
    <name evidence="4" type="ORF">D6B99_14635</name>
</gene>
<sequence>MTRNTLFKMQQNFFTLTGVKYVLGMMMMGAFAFSIMSFTNFSNINAPGKDKKVIKATKGPKGFVTLLPAKTGVTLDPNTEGIRSTTAPAEVKVALNAHVKDFAHNYINEEYTDLTRMKVWAKPIFKTMDKILIEYNLPTQLKYLAVIESSLSKNMRMSSGALGPWQLMPDEAIRYGLRKDGHDYRTDYAKSTVAAAKLLTSLHDRYHDWLLTIAAYNAGVGGVNRAIKAAGSTDFWKVQRYLPQETRNEVKKFISTHYFFEGSGGITTMSAKEIKKYKSEQDDNGDLIELNPYNKNIRIKGIYNKEAICKVLNINESDFDKDNPNFDKALADGQFYDMRLPEGKSASFVQNKDEILRQCFDQLLNNSNNNETLPKNRTKIDR</sequence>
<dbReference type="InterPro" id="IPR008258">
    <property type="entry name" value="Transglycosylase_SLT_dom_1"/>
</dbReference>
<dbReference type="CDD" id="cd16894">
    <property type="entry name" value="MltD-like"/>
    <property type="match status" value="1"/>
</dbReference>
<name>A0A386HSQ2_9BACT</name>
<protein>
    <submittedName>
        <fullName evidence="4">Lytic transglycosylase domain-containing protein</fullName>
    </submittedName>
</protein>
<dbReference type="AlphaFoldDB" id="A0A386HSQ2"/>
<evidence type="ECO:0000259" key="3">
    <source>
        <dbReference type="Pfam" id="PF01464"/>
    </source>
</evidence>
<dbReference type="EMBL" id="CP032489">
    <property type="protein sequence ID" value="AYD48732.1"/>
    <property type="molecule type" value="Genomic_DNA"/>
</dbReference>
<organism evidence="4 5">
    <name type="scientific">Arachidicoccus soli</name>
    <dbReference type="NCBI Taxonomy" id="2341117"/>
    <lineage>
        <taxon>Bacteria</taxon>
        <taxon>Pseudomonadati</taxon>
        <taxon>Bacteroidota</taxon>
        <taxon>Chitinophagia</taxon>
        <taxon>Chitinophagales</taxon>
        <taxon>Chitinophagaceae</taxon>
        <taxon>Arachidicoccus</taxon>
    </lineage>
</organism>
<feature type="domain" description="Transglycosylase SLT" evidence="3">
    <location>
        <begin position="137"/>
        <end position="237"/>
    </location>
</feature>
<keyword evidence="2" id="KW-0812">Transmembrane</keyword>
<dbReference type="OrthoDB" id="9815002at2"/>
<dbReference type="SUPFAM" id="SSF53955">
    <property type="entry name" value="Lysozyme-like"/>
    <property type="match status" value="1"/>
</dbReference>
<dbReference type="PANTHER" id="PTHR37423">
    <property type="entry name" value="SOLUBLE LYTIC MUREIN TRANSGLYCOSYLASE-RELATED"/>
    <property type="match status" value="1"/>
</dbReference>
<keyword evidence="2" id="KW-0472">Membrane</keyword>
<dbReference type="PANTHER" id="PTHR37423:SF2">
    <property type="entry name" value="MEMBRANE-BOUND LYTIC MUREIN TRANSGLYCOSYLASE C"/>
    <property type="match status" value="1"/>
</dbReference>
<keyword evidence="5" id="KW-1185">Reference proteome</keyword>
<reference evidence="4 5" key="1">
    <citation type="submission" date="2018-09" db="EMBL/GenBank/DDBJ databases">
        <title>Arachidicoccus sp. nov., a bacterium isolated from soil.</title>
        <authorList>
            <person name="Weon H.-Y."/>
            <person name="Kwon S.-W."/>
            <person name="Lee S.A."/>
        </authorList>
    </citation>
    <scope>NUCLEOTIDE SEQUENCE [LARGE SCALE GENOMIC DNA]</scope>
    <source>
        <strain evidence="4 5">KIS59-12</strain>
    </source>
</reference>
<proteinExistence type="inferred from homology"/>